<accession>A0A8K0DF67</accession>
<keyword evidence="5" id="KW-1185">Reference proteome</keyword>
<dbReference type="AlphaFoldDB" id="A0A8K0DF67"/>
<dbReference type="Pfam" id="PF13518">
    <property type="entry name" value="HTH_28"/>
    <property type="match status" value="1"/>
</dbReference>
<reference evidence="4" key="1">
    <citation type="submission" date="2019-08" db="EMBL/GenBank/DDBJ databases">
        <title>The genome of the North American firefly Photinus pyralis.</title>
        <authorList>
            <consortium name="Photinus pyralis genome working group"/>
            <person name="Fallon T.R."/>
            <person name="Sander Lower S.E."/>
            <person name="Weng J.-K."/>
        </authorList>
    </citation>
    <scope>NUCLEOTIDE SEQUENCE</scope>
    <source>
        <strain evidence="4">TRF0915ILg1</strain>
        <tissue evidence="4">Whole body</tissue>
    </source>
</reference>
<sequence length="215" mass="24553">MENQEKPERTEVPISVKELIIKKHKDGMSLRAIGSLVGRTYSTIQTVISNYNKTGSVKSKQRSGRPRVFTDHEENLIVRRVLKSNGYRNCRARKKLFISERNRKERLNFAKLRLNYDKSFWSKVIFSNESKFNIHHNDGPIKIYRQPNTAYKKQNLVGTVEHGGGGVLVWGCMSAAGLDILKNNLQESAVKLGLNGSYILQQDNDPKHSARLVQE</sequence>
<dbReference type="InterPro" id="IPR009057">
    <property type="entry name" value="Homeodomain-like_sf"/>
</dbReference>
<comment type="caution">
    <text evidence="4">The sequence shown here is derived from an EMBL/GenBank/DDBJ whole genome shotgun (WGS) entry which is preliminary data.</text>
</comment>
<dbReference type="OrthoDB" id="4843387at2759"/>
<protein>
    <recommendedName>
        <fullName evidence="6">Transposase</fullName>
    </recommendedName>
</protein>
<dbReference type="EMBL" id="VTPC01002746">
    <property type="protein sequence ID" value="KAF2899575.1"/>
    <property type="molecule type" value="Genomic_DNA"/>
</dbReference>
<name>A0A8K0DF67_IGNLU</name>
<gene>
    <name evidence="4" type="ORF">ILUMI_06595</name>
</gene>
<evidence type="ECO:0000259" key="2">
    <source>
        <dbReference type="Pfam" id="PF01498"/>
    </source>
</evidence>
<dbReference type="GO" id="GO:0005634">
    <property type="term" value="C:nucleus"/>
    <property type="evidence" value="ECO:0007669"/>
    <property type="project" value="UniProtKB-SubCell"/>
</dbReference>
<comment type="subcellular location">
    <subcellularLocation>
        <location evidence="1">Nucleus</location>
    </subcellularLocation>
</comment>
<organism evidence="4 5">
    <name type="scientific">Ignelater luminosus</name>
    <name type="common">Cucubano</name>
    <name type="synonym">Pyrophorus luminosus</name>
    <dbReference type="NCBI Taxonomy" id="2038154"/>
    <lineage>
        <taxon>Eukaryota</taxon>
        <taxon>Metazoa</taxon>
        <taxon>Ecdysozoa</taxon>
        <taxon>Arthropoda</taxon>
        <taxon>Hexapoda</taxon>
        <taxon>Insecta</taxon>
        <taxon>Pterygota</taxon>
        <taxon>Neoptera</taxon>
        <taxon>Endopterygota</taxon>
        <taxon>Coleoptera</taxon>
        <taxon>Polyphaga</taxon>
        <taxon>Elateriformia</taxon>
        <taxon>Elateroidea</taxon>
        <taxon>Elateridae</taxon>
        <taxon>Agrypninae</taxon>
        <taxon>Pyrophorini</taxon>
        <taxon>Ignelater</taxon>
    </lineage>
</organism>
<dbReference type="Pfam" id="PF01498">
    <property type="entry name" value="HTH_Tnp_Tc3_2"/>
    <property type="match status" value="1"/>
</dbReference>
<evidence type="ECO:0000259" key="3">
    <source>
        <dbReference type="Pfam" id="PF13518"/>
    </source>
</evidence>
<dbReference type="SUPFAM" id="SSF46689">
    <property type="entry name" value="Homeodomain-like"/>
    <property type="match status" value="1"/>
</dbReference>
<feature type="domain" description="Transposase Tc1-like" evidence="2">
    <location>
        <begin position="78"/>
        <end position="115"/>
    </location>
</feature>
<dbReference type="Gene3D" id="3.30.420.10">
    <property type="entry name" value="Ribonuclease H-like superfamily/Ribonuclease H"/>
    <property type="match status" value="1"/>
</dbReference>
<evidence type="ECO:0000313" key="4">
    <source>
        <dbReference type="EMBL" id="KAF2899575.1"/>
    </source>
</evidence>
<dbReference type="Gene3D" id="1.10.10.10">
    <property type="entry name" value="Winged helix-like DNA-binding domain superfamily/Winged helix DNA-binding domain"/>
    <property type="match status" value="1"/>
</dbReference>
<dbReference type="InterPro" id="IPR055247">
    <property type="entry name" value="InsJ-like_HTH"/>
</dbReference>
<dbReference type="InterPro" id="IPR002492">
    <property type="entry name" value="Transposase_Tc1-like"/>
</dbReference>
<dbReference type="GO" id="GO:0015074">
    <property type="term" value="P:DNA integration"/>
    <property type="evidence" value="ECO:0007669"/>
    <property type="project" value="InterPro"/>
</dbReference>
<feature type="domain" description="Insertion element IS150 protein InsJ-like helix-turn-helix" evidence="3">
    <location>
        <begin position="17"/>
        <end position="67"/>
    </location>
</feature>
<evidence type="ECO:0000313" key="5">
    <source>
        <dbReference type="Proteomes" id="UP000801492"/>
    </source>
</evidence>
<dbReference type="GO" id="GO:0003677">
    <property type="term" value="F:DNA binding"/>
    <property type="evidence" value="ECO:0007669"/>
    <property type="project" value="InterPro"/>
</dbReference>
<evidence type="ECO:0000256" key="1">
    <source>
        <dbReference type="ARBA" id="ARBA00004123"/>
    </source>
</evidence>
<dbReference type="InterPro" id="IPR036397">
    <property type="entry name" value="RNaseH_sf"/>
</dbReference>
<evidence type="ECO:0008006" key="6">
    <source>
        <dbReference type="Google" id="ProtNLM"/>
    </source>
</evidence>
<dbReference type="InterPro" id="IPR036388">
    <property type="entry name" value="WH-like_DNA-bd_sf"/>
</dbReference>
<dbReference type="GO" id="GO:0006313">
    <property type="term" value="P:DNA transposition"/>
    <property type="evidence" value="ECO:0007669"/>
    <property type="project" value="InterPro"/>
</dbReference>
<dbReference type="Proteomes" id="UP000801492">
    <property type="component" value="Unassembled WGS sequence"/>
</dbReference>
<proteinExistence type="predicted"/>